<name>A0ACB5T888_AMBMO</name>
<organism evidence="1 2">
    <name type="scientific">Ambrosiozyma monospora</name>
    <name type="common">Yeast</name>
    <name type="synonym">Endomycopsis monosporus</name>
    <dbReference type="NCBI Taxonomy" id="43982"/>
    <lineage>
        <taxon>Eukaryota</taxon>
        <taxon>Fungi</taxon>
        <taxon>Dikarya</taxon>
        <taxon>Ascomycota</taxon>
        <taxon>Saccharomycotina</taxon>
        <taxon>Pichiomycetes</taxon>
        <taxon>Pichiales</taxon>
        <taxon>Pichiaceae</taxon>
        <taxon>Ambrosiozyma</taxon>
    </lineage>
</organism>
<accession>A0ACB5T888</accession>
<keyword evidence="2" id="KW-1185">Reference proteome</keyword>
<comment type="caution">
    <text evidence="1">The sequence shown here is derived from an EMBL/GenBank/DDBJ whole genome shotgun (WGS) entry which is preliminary data.</text>
</comment>
<reference evidence="1" key="1">
    <citation type="submission" date="2023-04" db="EMBL/GenBank/DDBJ databases">
        <title>Ambrosiozyma monospora NBRC 10751.</title>
        <authorList>
            <person name="Ichikawa N."/>
            <person name="Sato H."/>
            <person name="Tonouchi N."/>
        </authorList>
    </citation>
    <scope>NUCLEOTIDE SEQUENCE</scope>
    <source>
        <strain evidence="1">NBRC 10751</strain>
    </source>
</reference>
<dbReference type="EMBL" id="BSXS01004535">
    <property type="protein sequence ID" value="GME83143.1"/>
    <property type="molecule type" value="Genomic_DNA"/>
</dbReference>
<protein>
    <submittedName>
        <fullName evidence="1">Unnamed protein product</fullName>
    </submittedName>
</protein>
<sequence>MQLLTDEILHPFYVFQIFSIFLWFADDYYYYAFCIFIISLFSVADSLMETKKNMKRMRDLSKFQCAVRVWRNGFWTETTSDLLVPGDVYEVSDPSLSVFPCDSILLSGDCIVNEAMLTGESVPVSKVPITPEAAKCLKSEFNGAKFSNTLSRSFLYNGTKIVRCRYGADSELATALVVRTGFNTTKGSLIRSMLFPKPSGFKFYEDSFKYIGVMFIVACAGFTYSTYNFIKLGLGWKIITFRALDLITIVVPPALPATLTIGTSFALSRLRKKQIFCIAPTRVNVGGKLDVMCFDKTGTLTEEGLDIMGVHVSQPIKGRQAHEFSGLYSNATELIGDAGGVQQSFSLFLSMLTCHSLKLIDKELVGDPLDDRMFAFTGWEMVEDPSKDSILSNFISAHKISYNSTPILFKPKNKSADASSMFVQLKEFEFVSQLRRMSVVTQSLGDPSHLNVFVKGAPEVMESLYHQDFEGSIKS</sequence>
<evidence type="ECO:0000313" key="2">
    <source>
        <dbReference type="Proteomes" id="UP001165064"/>
    </source>
</evidence>
<proteinExistence type="predicted"/>
<dbReference type="Proteomes" id="UP001165064">
    <property type="component" value="Unassembled WGS sequence"/>
</dbReference>
<evidence type="ECO:0000313" key="1">
    <source>
        <dbReference type="EMBL" id="GME83143.1"/>
    </source>
</evidence>
<gene>
    <name evidence="1" type="ORF">Amon02_000598000</name>
</gene>